<sequence>MSQEFQALMAQGTWELVPPHPNQNVLGSKWTFRLKYNADGSIHRYKARLVAKGYDQEHGLDYTETFSPVAKISTIRAFILIALHYQWDIQQLDVSNAFLHGNLFDLIFMKQPPGFQDSTYPNYVCKLKKALYGLKQSPREWYATLSNHLIKLGFKISNSDPSLLTYKSGDTRLYILIYVDDILLTGNSQSEINNLLSNLHSAFQMRNLGSLNQFLGIHAVKTKSGILLHQQHYAKSIVERAGMTQSKPVSTPVACKTTTSSTSQEPFSNPQLYRHLIGSLQYLTLTRSDIQFAVHQLCQYMQHPLNQHFDALKRLLRFINGTTNTGIQLHPQDLTLRGYVDADWASNSLDRKSISGHCHFMGNSLISWQVKKQNTIARSSTEAEYRALASATAEIIWLRQLLEDFHITQTKPTVIYCDNTFAIALANNPVFHARTKHIEVDCHFIREHIRNKIITVHHICSADQLADFFTKALPTTRFQLMANKHTAALQPQV</sequence>
<dbReference type="InterPro" id="IPR013103">
    <property type="entry name" value="RVT_2"/>
</dbReference>
<dbReference type="SUPFAM" id="SSF56672">
    <property type="entry name" value="DNA/RNA polymerases"/>
    <property type="match status" value="1"/>
</dbReference>
<feature type="domain" description="Reverse transcriptase Ty1/copia-type" evidence="1">
    <location>
        <begin position="13"/>
        <end position="253"/>
    </location>
</feature>
<dbReference type="InterPro" id="IPR043502">
    <property type="entry name" value="DNA/RNA_pol_sf"/>
</dbReference>
<evidence type="ECO:0000313" key="2">
    <source>
        <dbReference type="EMBL" id="PKU74875.1"/>
    </source>
</evidence>
<proteinExistence type="predicted"/>
<organism evidence="2 3">
    <name type="scientific">Dendrobium catenatum</name>
    <dbReference type="NCBI Taxonomy" id="906689"/>
    <lineage>
        <taxon>Eukaryota</taxon>
        <taxon>Viridiplantae</taxon>
        <taxon>Streptophyta</taxon>
        <taxon>Embryophyta</taxon>
        <taxon>Tracheophyta</taxon>
        <taxon>Spermatophyta</taxon>
        <taxon>Magnoliopsida</taxon>
        <taxon>Liliopsida</taxon>
        <taxon>Asparagales</taxon>
        <taxon>Orchidaceae</taxon>
        <taxon>Epidendroideae</taxon>
        <taxon>Malaxideae</taxon>
        <taxon>Dendrobiinae</taxon>
        <taxon>Dendrobium</taxon>
    </lineage>
</organism>
<evidence type="ECO:0000313" key="3">
    <source>
        <dbReference type="Proteomes" id="UP000233837"/>
    </source>
</evidence>
<evidence type="ECO:0000259" key="1">
    <source>
        <dbReference type="Pfam" id="PF07727"/>
    </source>
</evidence>
<accession>A0A2I0WGT1</accession>
<dbReference type="PANTHER" id="PTHR11439">
    <property type="entry name" value="GAG-POL-RELATED RETROTRANSPOSON"/>
    <property type="match status" value="1"/>
</dbReference>
<keyword evidence="3" id="KW-1185">Reference proteome</keyword>
<dbReference type="Pfam" id="PF07727">
    <property type="entry name" value="RVT_2"/>
    <property type="match status" value="1"/>
</dbReference>
<name>A0A2I0WGT1_9ASPA</name>
<reference evidence="2 3" key="2">
    <citation type="journal article" date="2017" name="Nature">
        <title>The Apostasia genome and the evolution of orchids.</title>
        <authorList>
            <person name="Zhang G.Q."/>
            <person name="Liu K.W."/>
            <person name="Li Z."/>
            <person name="Lohaus R."/>
            <person name="Hsiao Y.Y."/>
            <person name="Niu S.C."/>
            <person name="Wang J.Y."/>
            <person name="Lin Y.C."/>
            <person name="Xu Q."/>
            <person name="Chen L.J."/>
            <person name="Yoshida K."/>
            <person name="Fujiwara S."/>
            <person name="Wang Z.W."/>
            <person name="Zhang Y.Q."/>
            <person name="Mitsuda N."/>
            <person name="Wang M."/>
            <person name="Liu G.H."/>
            <person name="Pecoraro L."/>
            <person name="Huang H.X."/>
            <person name="Xiao X.J."/>
            <person name="Lin M."/>
            <person name="Wu X.Y."/>
            <person name="Wu W.L."/>
            <person name="Chen Y.Y."/>
            <person name="Chang S.B."/>
            <person name="Sakamoto S."/>
            <person name="Ohme-Takagi M."/>
            <person name="Yagi M."/>
            <person name="Zeng S.J."/>
            <person name="Shen C.Y."/>
            <person name="Yeh C.M."/>
            <person name="Luo Y.B."/>
            <person name="Tsai W.C."/>
            <person name="Van de Peer Y."/>
            <person name="Liu Z.J."/>
        </authorList>
    </citation>
    <scope>NUCLEOTIDE SEQUENCE [LARGE SCALE GENOMIC DNA]</scope>
    <source>
        <tissue evidence="2">The whole plant</tissue>
    </source>
</reference>
<dbReference type="EMBL" id="KZ502668">
    <property type="protein sequence ID" value="PKU74875.1"/>
    <property type="molecule type" value="Genomic_DNA"/>
</dbReference>
<dbReference type="Proteomes" id="UP000233837">
    <property type="component" value="Unassembled WGS sequence"/>
</dbReference>
<dbReference type="PANTHER" id="PTHR11439:SF467">
    <property type="entry name" value="INTEGRASE CATALYTIC DOMAIN-CONTAINING PROTEIN"/>
    <property type="match status" value="1"/>
</dbReference>
<reference evidence="2 3" key="1">
    <citation type="journal article" date="2016" name="Sci. Rep.">
        <title>The Dendrobium catenatum Lindl. genome sequence provides insights into polysaccharide synthase, floral development and adaptive evolution.</title>
        <authorList>
            <person name="Zhang G.Q."/>
            <person name="Xu Q."/>
            <person name="Bian C."/>
            <person name="Tsai W.C."/>
            <person name="Yeh C.M."/>
            <person name="Liu K.W."/>
            <person name="Yoshida K."/>
            <person name="Zhang L.S."/>
            <person name="Chang S.B."/>
            <person name="Chen F."/>
            <person name="Shi Y."/>
            <person name="Su Y.Y."/>
            <person name="Zhang Y.Q."/>
            <person name="Chen L.J."/>
            <person name="Yin Y."/>
            <person name="Lin M."/>
            <person name="Huang H."/>
            <person name="Deng H."/>
            <person name="Wang Z.W."/>
            <person name="Zhu S.L."/>
            <person name="Zhao X."/>
            <person name="Deng C."/>
            <person name="Niu S.C."/>
            <person name="Huang J."/>
            <person name="Wang M."/>
            <person name="Liu G.H."/>
            <person name="Yang H.J."/>
            <person name="Xiao X.J."/>
            <person name="Hsiao Y.Y."/>
            <person name="Wu W.L."/>
            <person name="Chen Y.Y."/>
            <person name="Mitsuda N."/>
            <person name="Ohme-Takagi M."/>
            <person name="Luo Y.B."/>
            <person name="Van de Peer Y."/>
            <person name="Liu Z.J."/>
        </authorList>
    </citation>
    <scope>NUCLEOTIDE SEQUENCE [LARGE SCALE GENOMIC DNA]</scope>
    <source>
        <tissue evidence="2">The whole plant</tissue>
    </source>
</reference>
<gene>
    <name evidence="2" type="ORF">MA16_Dca005066</name>
</gene>
<dbReference type="AlphaFoldDB" id="A0A2I0WGT1"/>
<dbReference type="CDD" id="cd09272">
    <property type="entry name" value="RNase_HI_RT_Ty1"/>
    <property type="match status" value="1"/>
</dbReference>
<protein>
    <submittedName>
        <fullName evidence="2">Retrovirus-related Pol polyprotein from transposon TNT 1-94</fullName>
    </submittedName>
</protein>